<dbReference type="OrthoDB" id="309963at2759"/>
<feature type="compositionally biased region" description="Polar residues" evidence="2">
    <location>
        <begin position="35"/>
        <end position="46"/>
    </location>
</feature>
<evidence type="ECO:0000256" key="1">
    <source>
        <dbReference type="SAM" id="Coils"/>
    </source>
</evidence>
<reference evidence="3" key="1">
    <citation type="submission" date="2021-01" db="EMBL/GenBank/DDBJ databases">
        <authorList>
            <consortium name="Genoscope - CEA"/>
            <person name="William W."/>
        </authorList>
    </citation>
    <scope>NUCLEOTIDE SEQUENCE</scope>
</reference>
<accession>A0A8S1QYM8</accession>
<evidence type="ECO:0000313" key="4">
    <source>
        <dbReference type="Proteomes" id="UP000692954"/>
    </source>
</evidence>
<comment type="caution">
    <text evidence="3">The sequence shown here is derived from an EMBL/GenBank/DDBJ whole genome shotgun (WGS) entry which is preliminary data.</text>
</comment>
<feature type="coiled-coil region" evidence="1">
    <location>
        <begin position="114"/>
        <end position="163"/>
    </location>
</feature>
<evidence type="ECO:0000313" key="3">
    <source>
        <dbReference type="EMBL" id="CAD8119610.1"/>
    </source>
</evidence>
<proteinExistence type="predicted"/>
<feature type="coiled-coil region" evidence="1">
    <location>
        <begin position="313"/>
        <end position="401"/>
    </location>
</feature>
<name>A0A8S1QYM8_9CILI</name>
<dbReference type="AlphaFoldDB" id="A0A8S1QYM8"/>
<sequence>MLKKENKQINLFAASGKRVIQEQQEQILIREEQQFKFSEQKSNNNKNQEREESVPVYLQRNDRQQKITAAERKEIIRNIDNEANKNSDGGIFAKVYKQKDAKEQQKLTEKQAFINEIQMQIDEKKRKKEEEKQRQIEEDQKYEEKLKKEREKMNQNQNKEDDKKMVIKTIKNKHLRQQQEESKFLFNEFEDHQINMTNNNIVPNYLKEVDDKYDQDLKQKINLQTPQTKLQSQRTLQDQNLINITYNPPNTAGLNQNSTSFRNNSQHRSLQQQGYKEMQQQNQFQQASQYEVQQQFSNQYQPIQYRSYMPEILGQMQLEIQELKEINKFKNREQEYGIDKLKEEMEMQSNKWNEELVKLRGEVQMSMEKKNRAFYELYNLNEELKKQQLFEEANLKLVKQELQNRKTGSFGGTEKKLMSESDIRRSTHQSRQQSNIEENILLETFIDQI</sequence>
<feature type="region of interest" description="Disordered" evidence="2">
    <location>
        <begin position="408"/>
        <end position="434"/>
    </location>
</feature>
<keyword evidence="1" id="KW-0175">Coiled coil</keyword>
<protein>
    <submittedName>
        <fullName evidence="3">Uncharacterized protein</fullName>
    </submittedName>
</protein>
<feature type="compositionally biased region" description="Basic and acidic residues" evidence="2">
    <location>
        <begin position="413"/>
        <end position="425"/>
    </location>
</feature>
<gene>
    <name evidence="3" type="ORF">PSON_ATCC_30995.1.T1220029</name>
</gene>
<organism evidence="3 4">
    <name type="scientific">Paramecium sonneborni</name>
    <dbReference type="NCBI Taxonomy" id="65129"/>
    <lineage>
        <taxon>Eukaryota</taxon>
        <taxon>Sar</taxon>
        <taxon>Alveolata</taxon>
        <taxon>Ciliophora</taxon>
        <taxon>Intramacronucleata</taxon>
        <taxon>Oligohymenophorea</taxon>
        <taxon>Peniculida</taxon>
        <taxon>Parameciidae</taxon>
        <taxon>Paramecium</taxon>
    </lineage>
</organism>
<keyword evidence="4" id="KW-1185">Reference proteome</keyword>
<feature type="region of interest" description="Disordered" evidence="2">
    <location>
        <begin position="35"/>
        <end position="65"/>
    </location>
</feature>
<dbReference type="Proteomes" id="UP000692954">
    <property type="component" value="Unassembled WGS sequence"/>
</dbReference>
<evidence type="ECO:0000256" key="2">
    <source>
        <dbReference type="SAM" id="MobiDB-lite"/>
    </source>
</evidence>
<dbReference type="EMBL" id="CAJJDN010000122">
    <property type="protein sequence ID" value="CAD8119610.1"/>
    <property type="molecule type" value="Genomic_DNA"/>
</dbReference>